<evidence type="ECO:0000313" key="3">
    <source>
        <dbReference type="EMBL" id="GJJ09276.1"/>
    </source>
</evidence>
<feature type="region of interest" description="Disordered" evidence="1">
    <location>
        <begin position="33"/>
        <end position="52"/>
    </location>
</feature>
<dbReference type="EMBL" id="BPWL01000004">
    <property type="protein sequence ID" value="GJJ09276.1"/>
    <property type="molecule type" value="Genomic_DNA"/>
</dbReference>
<evidence type="ECO:0000313" key="4">
    <source>
        <dbReference type="Proteomes" id="UP001050691"/>
    </source>
</evidence>
<keyword evidence="4" id="KW-1185">Reference proteome</keyword>
<dbReference type="Proteomes" id="UP001050691">
    <property type="component" value="Unassembled WGS sequence"/>
</dbReference>
<keyword evidence="2" id="KW-0472">Membrane</keyword>
<keyword evidence="2" id="KW-1133">Transmembrane helix</keyword>
<gene>
    <name evidence="3" type="ORF">Clacol_003498</name>
</gene>
<keyword evidence="2" id="KW-0812">Transmembrane</keyword>
<proteinExistence type="predicted"/>
<reference evidence="3" key="1">
    <citation type="submission" date="2021-10" db="EMBL/GenBank/DDBJ databases">
        <title>De novo Genome Assembly of Clathrus columnatus (Basidiomycota, Fungi) Using Illumina and Nanopore Sequence Data.</title>
        <authorList>
            <person name="Ogiso-Tanaka E."/>
            <person name="Itagaki H."/>
            <person name="Hosoya T."/>
            <person name="Hosaka K."/>
        </authorList>
    </citation>
    <scope>NUCLEOTIDE SEQUENCE</scope>
    <source>
        <strain evidence="3">MO-923</strain>
    </source>
</reference>
<name>A0AAV5A9Q8_9AGAM</name>
<evidence type="ECO:0008006" key="5">
    <source>
        <dbReference type="Google" id="ProtNLM"/>
    </source>
</evidence>
<feature type="transmembrane region" description="Helical" evidence="2">
    <location>
        <begin position="106"/>
        <end position="125"/>
    </location>
</feature>
<organism evidence="3 4">
    <name type="scientific">Clathrus columnatus</name>
    <dbReference type="NCBI Taxonomy" id="1419009"/>
    <lineage>
        <taxon>Eukaryota</taxon>
        <taxon>Fungi</taxon>
        <taxon>Dikarya</taxon>
        <taxon>Basidiomycota</taxon>
        <taxon>Agaricomycotina</taxon>
        <taxon>Agaricomycetes</taxon>
        <taxon>Phallomycetidae</taxon>
        <taxon>Phallales</taxon>
        <taxon>Clathraceae</taxon>
        <taxon>Clathrus</taxon>
    </lineage>
</organism>
<evidence type="ECO:0000256" key="1">
    <source>
        <dbReference type="SAM" id="MobiDB-lite"/>
    </source>
</evidence>
<protein>
    <recommendedName>
        <fullName evidence="5">CLLAC-motif containing domain-containing protein</fullName>
    </recommendedName>
</protein>
<evidence type="ECO:0000256" key="2">
    <source>
        <dbReference type="SAM" id="Phobius"/>
    </source>
</evidence>
<comment type="caution">
    <text evidence="3">The sequence shown here is derived from an EMBL/GenBank/DDBJ whole genome shotgun (WGS) entry which is preliminary data.</text>
</comment>
<sequence>MHTNARSRRPLPPVPSNVASQLEMSGPMILDSDYPTQNNLTEPIPLTEENDTDESTLLPLYTTSSPPSFHTNVAGDNVEEANTAAVAVKSKFRQWCRTITQSKTRLFLVIFILVFGICGTIFGILDRAKIIHLQSKSAQFVTTTRTLESPPLTLDSQPPKTATSSVVITPEPSQVTITLLEPLQVTATTPLLMVPSLPLVSTPTRTLRPFGPSRPALPLPVPTVVVATRSRAAGNKPVRTTWL</sequence>
<dbReference type="AlphaFoldDB" id="A0AAV5A9Q8"/>
<accession>A0AAV5A9Q8</accession>